<evidence type="ECO:0000313" key="2">
    <source>
        <dbReference type="EMBL" id="QJA70206.1"/>
    </source>
</evidence>
<dbReference type="EMBL" id="MT141434">
    <property type="protein sequence ID" value="QJA61233.1"/>
    <property type="molecule type" value="Genomic_DNA"/>
</dbReference>
<dbReference type="AlphaFoldDB" id="A0A6M3IUM5"/>
<organism evidence="1">
    <name type="scientific">viral metagenome</name>
    <dbReference type="NCBI Taxonomy" id="1070528"/>
    <lineage>
        <taxon>unclassified sequences</taxon>
        <taxon>metagenomes</taxon>
        <taxon>organismal metagenomes</taxon>
    </lineage>
</organism>
<reference evidence="1" key="1">
    <citation type="submission" date="2020-03" db="EMBL/GenBank/DDBJ databases">
        <title>The deep terrestrial virosphere.</title>
        <authorList>
            <person name="Holmfeldt K."/>
            <person name="Nilsson E."/>
            <person name="Simone D."/>
            <person name="Lopez-Fernandez M."/>
            <person name="Wu X."/>
            <person name="de Brujin I."/>
            <person name="Lundin D."/>
            <person name="Andersson A."/>
            <person name="Bertilsson S."/>
            <person name="Dopson M."/>
        </authorList>
    </citation>
    <scope>NUCLEOTIDE SEQUENCE</scope>
    <source>
        <strain evidence="2">MM415A03898</strain>
        <strain evidence="1">MM415B00972</strain>
    </source>
</reference>
<proteinExistence type="predicted"/>
<gene>
    <name evidence="2" type="ORF">MM415A03898_0010</name>
    <name evidence="1" type="ORF">MM415B00972_0030</name>
</gene>
<name>A0A6M3IUM5_9ZZZZ</name>
<sequence>MIIKYRNTGSIAEPDKFMGMESCCHELSMVILKNSQIQVTDKAGVYLLPSCKFINYCPFCGKKVEKVNVCSSEEIQKTKDEIKKWLLEGKEE</sequence>
<protein>
    <submittedName>
        <fullName evidence="1">Uncharacterized protein</fullName>
    </submittedName>
</protein>
<evidence type="ECO:0000313" key="1">
    <source>
        <dbReference type="EMBL" id="QJA61233.1"/>
    </source>
</evidence>
<dbReference type="EMBL" id="MT141772">
    <property type="protein sequence ID" value="QJA70206.1"/>
    <property type="molecule type" value="Genomic_DNA"/>
</dbReference>
<accession>A0A6M3IUM5</accession>